<keyword evidence="2" id="KW-1133">Transmembrane helix</keyword>
<dbReference type="InterPro" id="IPR051675">
    <property type="entry name" value="Endo/Exo/Phosphatase_dom_1"/>
</dbReference>
<gene>
    <name evidence="4" type="ORF">GX533_02455</name>
</gene>
<organism evidence="4 5">
    <name type="scientific">Candidatus Dojkabacteria bacterium</name>
    <dbReference type="NCBI Taxonomy" id="2099670"/>
    <lineage>
        <taxon>Bacteria</taxon>
        <taxon>Candidatus Dojkabacteria</taxon>
    </lineage>
</organism>
<evidence type="ECO:0000313" key="4">
    <source>
        <dbReference type="EMBL" id="HHX99516.1"/>
    </source>
</evidence>
<evidence type="ECO:0000313" key="5">
    <source>
        <dbReference type="Proteomes" id="UP000576550"/>
    </source>
</evidence>
<feature type="transmembrane region" description="Helical" evidence="2">
    <location>
        <begin position="12"/>
        <end position="36"/>
    </location>
</feature>
<dbReference type="SMART" id="SM00278">
    <property type="entry name" value="HhH1"/>
    <property type="match status" value="2"/>
</dbReference>
<dbReference type="PANTHER" id="PTHR21180:SF32">
    <property type="entry name" value="ENDONUCLEASE_EXONUCLEASE_PHOSPHATASE FAMILY DOMAIN-CONTAINING PROTEIN 1"/>
    <property type="match status" value="1"/>
</dbReference>
<keyword evidence="2" id="KW-0472">Membrane</keyword>
<protein>
    <recommendedName>
        <fullName evidence="3">Helix-hairpin-helix DNA-binding motif class 1 domain-containing protein</fullName>
    </recommendedName>
</protein>
<dbReference type="InterPro" id="IPR010994">
    <property type="entry name" value="RuvA_2-like"/>
</dbReference>
<dbReference type="GO" id="GO:0015628">
    <property type="term" value="P:protein secretion by the type II secretion system"/>
    <property type="evidence" value="ECO:0007669"/>
    <property type="project" value="TreeGrafter"/>
</dbReference>
<evidence type="ECO:0000256" key="2">
    <source>
        <dbReference type="SAM" id="Phobius"/>
    </source>
</evidence>
<feature type="region of interest" description="Disordered" evidence="1">
    <location>
        <begin position="164"/>
        <end position="187"/>
    </location>
</feature>
<dbReference type="GO" id="GO:0015627">
    <property type="term" value="C:type II protein secretion system complex"/>
    <property type="evidence" value="ECO:0007669"/>
    <property type="project" value="TreeGrafter"/>
</dbReference>
<dbReference type="GO" id="GO:0003677">
    <property type="term" value="F:DNA binding"/>
    <property type="evidence" value="ECO:0007669"/>
    <property type="project" value="InterPro"/>
</dbReference>
<dbReference type="InterPro" id="IPR019554">
    <property type="entry name" value="Soluble_ligand-bd"/>
</dbReference>
<dbReference type="Proteomes" id="UP000576550">
    <property type="component" value="Unassembled WGS sequence"/>
</dbReference>
<comment type="caution">
    <text evidence="4">The sequence shown here is derived from an EMBL/GenBank/DDBJ whole genome shotgun (WGS) entry which is preliminary data.</text>
</comment>
<dbReference type="SUPFAM" id="SSF47781">
    <property type="entry name" value="RuvA domain 2-like"/>
    <property type="match status" value="1"/>
</dbReference>
<dbReference type="PANTHER" id="PTHR21180">
    <property type="entry name" value="ENDONUCLEASE/EXONUCLEASE/PHOSPHATASE FAMILY DOMAIN-CONTAINING PROTEIN 1"/>
    <property type="match status" value="1"/>
</dbReference>
<reference evidence="4 5" key="1">
    <citation type="journal article" date="2020" name="Biotechnol. Biofuels">
        <title>New insights from the biogas microbiome by comprehensive genome-resolved metagenomics of nearly 1600 species originating from multiple anaerobic digesters.</title>
        <authorList>
            <person name="Campanaro S."/>
            <person name="Treu L."/>
            <person name="Rodriguez-R L.M."/>
            <person name="Kovalovszki A."/>
            <person name="Ziels R.M."/>
            <person name="Maus I."/>
            <person name="Zhu X."/>
            <person name="Kougias P.G."/>
            <person name="Basile A."/>
            <person name="Luo G."/>
            <person name="Schluter A."/>
            <person name="Konstantinidis K.T."/>
            <person name="Angelidaki I."/>
        </authorList>
    </citation>
    <scope>NUCLEOTIDE SEQUENCE [LARGE SCALE GENOMIC DNA]</scope>
    <source>
        <strain evidence="4">AS05jafATM_89</strain>
    </source>
</reference>
<dbReference type="Gene3D" id="3.10.560.10">
    <property type="entry name" value="Outer membrane lipoprotein wza domain like"/>
    <property type="match status" value="1"/>
</dbReference>
<dbReference type="Pfam" id="PF10531">
    <property type="entry name" value="SLBB"/>
    <property type="match status" value="1"/>
</dbReference>
<sequence length="250" mass="27400">MQKILQKKEVKRFVVGILVSFVLGILLDHFLIYPFFKVSTTEVDGSIEQENKSVEEPLVLSSSTQLDRKIEIEKVCKTTVDISGALKHPGVFCLDEGARVIDAVTKAGGFSPDVAYRFVSRKINLAQKLVDNQKIYIPFEDETECTLISFLPQTKEVQNIMTNSGRTNFPTSEDDTSSTIQTSPEVDTDGSGCININSASASQLETISGIGPAMSKKIIEGRPYSKIDDLLNVSGIGDALFKKIKGEVCI</sequence>
<accession>A0A832QDP3</accession>
<dbReference type="Gene3D" id="1.10.150.320">
    <property type="entry name" value="Photosystem II 12 kDa extrinsic protein"/>
    <property type="match status" value="1"/>
</dbReference>
<proteinExistence type="predicted"/>
<dbReference type="GO" id="GO:0006281">
    <property type="term" value="P:DNA repair"/>
    <property type="evidence" value="ECO:0007669"/>
    <property type="project" value="InterPro"/>
</dbReference>
<evidence type="ECO:0000256" key="1">
    <source>
        <dbReference type="SAM" id="MobiDB-lite"/>
    </source>
</evidence>
<evidence type="ECO:0000259" key="3">
    <source>
        <dbReference type="SMART" id="SM00278"/>
    </source>
</evidence>
<feature type="domain" description="Helix-hairpin-helix DNA-binding motif class 1" evidence="3">
    <location>
        <begin position="202"/>
        <end position="221"/>
    </location>
</feature>
<dbReference type="AlphaFoldDB" id="A0A832QDP3"/>
<feature type="domain" description="Helix-hairpin-helix DNA-binding motif class 1" evidence="3">
    <location>
        <begin position="228"/>
        <end position="247"/>
    </location>
</feature>
<keyword evidence="2" id="KW-0812">Transmembrane</keyword>
<name>A0A832QDP3_9BACT</name>
<feature type="compositionally biased region" description="Polar residues" evidence="1">
    <location>
        <begin position="164"/>
        <end position="185"/>
    </location>
</feature>
<dbReference type="EMBL" id="DUTP01000004">
    <property type="protein sequence ID" value="HHX99516.1"/>
    <property type="molecule type" value="Genomic_DNA"/>
</dbReference>
<dbReference type="Pfam" id="PF12836">
    <property type="entry name" value="HHH_3"/>
    <property type="match status" value="1"/>
</dbReference>
<dbReference type="InterPro" id="IPR003583">
    <property type="entry name" value="Hlx-hairpin-Hlx_DNA-bd_motif"/>
</dbReference>